<dbReference type="InterPro" id="IPR023346">
    <property type="entry name" value="Lysozyme-like_dom_sf"/>
</dbReference>
<protein>
    <recommendedName>
        <fullName evidence="1">Glycoside hydrolase family 19 catalytic domain-containing protein</fullName>
    </recommendedName>
</protein>
<dbReference type="Pfam" id="PF00182">
    <property type="entry name" value="Glyco_hydro_19"/>
    <property type="match status" value="1"/>
</dbReference>
<dbReference type="InterPro" id="IPR000726">
    <property type="entry name" value="Glyco_hydro_19_cat"/>
</dbReference>
<dbReference type="PANTHER" id="PTHR34408">
    <property type="entry name" value="FAMILY PROTEIN, PUTATIVE-RELATED"/>
    <property type="match status" value="1"/>
</dbReference>
<dbReference type="InterPro" id="IPR052354">
    <property type="entry name" value="Cell_Wall_Dynamics_Protein"/>
</dbReference>
<gene>
    <name evidence="2" type="ORF">GCM10010844_41260</name>
</gene>
<comment type="caution">
    <text evidence="2">The sequence shown here is derived from an EMBL/GenBank/DDBJ whole genome shotgun (WGS) entry which is preliminary data.</text>
</comment>
<proteinExistence type="predicted"/>
<feature type="domain" description="Glycoside hydrolase family 19 catalytic" evidence="1">
    <location>
        <begin position="30"/>
        <end position="134"/>
    </location>
</feature>
<dbReference type="SUPFAM" id="SSF53955">
    <property type="entry name" value="Lysozyme-like"/>
    <property type="match status" value="1"/>
</dbReference>
<accession>A0ABQ2FR04</accession>
<dbReference type="EMBL" id="BMPE01000027">
    <property type="protein sequence ID" value="GGL18177.1"/>
    <property type="molecule type" value="Genomic_DNA"/>
</dbReference>
<keyword evidence="3" id="KW-1185">Reference proteome</keyword>
<dbReference type="Proteomes" id="UP000604341">
    <property type="component" value="Unassembled WGS sequence"/>
</dbReference>
<dbReference type="RefSeq" id="WP_189070868.1">
    <property type="nucleotide sequence ID" value="NZ_BMPE01000027.1"/>
</dbReference>
<evidence type="ECO:0000313" key="3">
    <source>
        <dbReference type="Proteomes" id="UP000604341"/>
    </source>
</evidence>
<name>A0ABQ2FR04_9DEIO</name>
<dbReference type="Gene3D" id="1.10.530.10">
    <property type="match status" value="1"/>
</dbReference>
<evidence type="ECO:0000313" key="2">
    <source>
        <dbReference type="EMBL" id="GGL18177.1"/>
    </source>
</evidence>
<reference evidence="3" key="1">
    <citation type="journal article" date="2019" name="Int. J. Syst. Evol. Microbiol.">
        <title>The Global Catalogue of Microorganisms (GCM) 10K type strain sequencing project: providing services to taxonomists for standard genome sequencing and annotation.</title>
        <authorList>
            <consortium name="The Broad Institute Genomics Platform"/>
            <consortium name="The Broad Institute Genome Sequencing Center for Infectious Disease"/>
            <person name="Wu L."/>
            <person name="Ma J."/>
        </authorList>
    </citation>
    <scope>NUCLEOTIDE SEQUENCE [LARGE SCALE GENOMIC DNA]</scope>
    <source>
        <strain evidence="3">JCM 19173</strain>
    </source>
</reference>
<dbReference type="PANTHER" id="PTHR34408:SF1">
    <property type="entry name" value="GLYCOSYL HYDROLASE FAMILY 19 DOMAIN-CONTAINING PROTEIN HI_1415"/>
    <property type="match status" value="1"/>
</dbReference>
<evidence type="ECO:0000259" key="1">
    <source>
        <dbReference type="Pfam" id="PF00182"/>
    </source>
</evidence>
<organism evidence="2 3">
    <name type="scientific">Deinococcus radiotolerans</name>
    <dbReference type="NCBI Taxonomy" id="1309407"/>
    <lineage>
        <taxon>Bacteria</taxon>
        <taxon>Thermotogati</taxon>
        <taxon>Deinococcota</taxon>
        <taxon>Deinococci</taxon>
        <taxon>Deinococcales</taxon>
        <taxon>Deinococcaceae</taxon>
        <taxon>Deinococcus</taxon>
    </lineage>
</organism>
<sequence>MIAPDLIRTVVPTLTATQAAQVASALADPAARAGITTRARVAAFLAQLAHESAGFRYLEELWGPTPAQRRYEGRADLGNTQPGDGYRYRGRGWIQLTGRHNYRTYGALLGLPLEAQPDLAAHPGTAARIACAYWDQRKLNILADAGDFEGITRRINGGLNGLPDREAYHCRALAALPESPPVPRIFLRGTGGENVQWDGKPTIYNGTRLSLYPDGALQLERTE</sequence>